<feature type="domain" description="NAD-dependent epimerase/dehydratase" evidence="2">
    <location>
        <begin position="11"/>
        <end position="287"/>
    </location>
</feature>
<dbReference type="InterPro" id="IPR036291">
    <property type="entry name" value="NAD(P)-bd_dom_sf"/>
</dbReference>
<dbReference type="PANTHER" id="PTHR43000">
    <property type="entry name" value="DTDP-D-GLUCOSE 4,6-DEHYDRATASE-RELATED"/>
    <property type="match status" value="1"/>
</dbReference>
<evidence type="ECO:0000256" key="1">
    <source>
        <dbReference type="ARBA" id="ARBA00007637"/>
    </source>
</evidence>
<sequence>MSSSQQAGGRVLVTGGAGFIGTTLARELADSAEQWVVLDNLHPQVHPGSEPPADLPGSVDLRVGDVTSADDLDAVVAELRPDTVVHLAAETGTAQSLSESTRHGMVNVVGTTQLLDSLTRAGHVPSHFVLTSSRAVYGEGVWRNVDGSTFQPGLRTHAQLESGKWDHGDGAAHVPNTVLGTHPNPINVYGATKLAQEQILSAWTGSHDTRLSVLRLQNVYGPRQSLSNPYTGIVSLFSRLAREGQSIPLYEDGEITRDFVHIDDVVSALVAAIAHKPADHMRTVDVGSGIRTTIGDLAREVARYHSAPEPHVTGQYRDGDVRHASCDVEVTLRQLDWRPEVGLREGVAGLQEWIAGELGR</sequence>
<proteinExistence type="inferred from homology"/>
<dbReference type="RefSeq" id="WP_090968298.1">
    <property type="nucleotide sequence ID" value="NZ_FNRT01000002.1"/>
</dbReference>
<dbReference type="InterPro" id="IPR001509">
    <property type="entry name" value="Epimerase_deHydtase"/>
</dbReference>
<evidence type="ECO:0000313" key="4">
    <source>
        <dbReference type="Proteomes" id="UP000198742"/>
    </source>
</evidence>
<keyword evidence="4" id="KW-1185">Reference proteome</keyword>
<dbReference type="Proteomes" id="UP000198742">
    <property type="component" value="Unassembled WGS sequence"/>
</dbReference>
<dbReference type="OrthoDB" id="9801785at2"/>
<comment type="similarity">
    <text evidence="1">Belongs to the NAD(P)-dependent epimerase/dehydratase family.</text>
</comment>
<dbReference type="EMBL" id="FNRT01000002">
    <property type="protein sequence ID" value="SEB85619.1"/>
    <property type="molecule type" value="Genomic_DNA"/>
</dbReference>
<dbReference type="SUPFAM" id="SSF51735">
    <property type="entry name" value="NAD(P)-binding Rossmann-fold domains"/>
    <property type="match status" value="1"/>
</dbReference>
<organism evidence="3 4">
    <name type="scientific">Nocardioides exalbidus</name>
    <dbReference type="NCBI Taxonomy" id="402596"/>
    <lineage>
        <taxon>Bacteria</taxon>
        <taxon>Bacillati</taxon>
        <taxon>Actinomycetota</taxon>
        <taxon>Actinomycetes</taxon>
        <taxon>Propionibacteriales</taxon>
        <taxon>Nocardioidaceae</taxon>
        <taxon>Nocardioides</taxon>
    </lineage>
</organism>
<evidence type="ECO:0000313" key="3">
    <source>
        <dbReference type="EMBL" id="SEB85619.1"/>
    </source>
</evidence>
<dbReference type="STRING" id="402596.SAMN04489844_1200"/>
<name>A0A1H4MRK3_9ACTN</name>
<gene>
    <name evidence="3" type="ORF">SAMN04489844_1200</name>
</gene>
<reference evidence="4" key="1">
    <citation type="submission" date="2016-10" db="EMBL/GenBank/DDBJ databases">
        <authorList>
            <person name="Varghese N."/>
            <person name="Submissions S."/>
        </authorList>
    </citation>
    <scope>NUCLEOTIDE SEQUENCE [LARGE SCALE GENOMIC DNA]</scope>
    <source>
        <strain evidence="4">DSM 22017</strain>
    </source>
</reference>
<evidence type="ECO:0000259" key="2">
    <source>
        <dbReference type="Pfam" id="PF01370"/>
    </source>
</evidence>
<accession>A0A1H4MRK3</accession>
<protein>
    <submittedName>
        <fullName evidence="3">dTDP-L-rhamnose 4-epimerase</fullName>
    </submittedName>
</protein>
<dbReference type="Pfam" id="PF01370">
    <property type="entry name" value="Epimerase"/>
    <property type="match status" value="1"/>
</dbReference>
<dbReference type="AlphaFoldDB" id="A0A1H4MRK3"/>
<dbReference type="Gene3D" id="3.40.50.720">
    <property type="entry name" value="NAD(P)-binding Rossmann-like Domain"/>
    <property type="match status" value="1"/>
</dbReference>